<dbReference type="InterPro" id="IPR002305">
    <property type="entry name" value="aa-tRNA-synth_Ic"/>
</dbReference>
<dbReference type="GO" id="GO:0004830">
    <property type="term" value="F:tryptophan-tRNA ligase activity"/>
    <property type="evidence" value="ECO:0007669"/>
    <property type="project" value="UniProtKB-UniRule"/>
</dbReference>
<dbReference type="InterPro" id="IPR024109">
    <property type="entry name" value="Trp-tRNA-ligase_bac-type"/>
</dbReference>
<sequence length="333" mass="37040">MEQQKKRVFSGIQPTGTFTLGNYVGAVRNWGALQEEYDCIYSVVDQHAITVRQNPADLRRQTRETAALLLASGVDASKSILFVQSHVPAHAQLSWVLGCFCPFGDLTRMHQFKEKSAKHPEDINGGLLTYPILMAADILLYATDLVPIGKDQKQHLELARNIAQRFNGIYSETFPIPEGYIPQVGAKVMSLQEPEKKMSKSDTNANAVVRMLDEPDVIMKKFKRAVTDSDNCVRADESKPGVTNLMSIYSACTGKSFEEIEREFAGKGYGDFKMAVGESVVDALRPIQEEYQRILADKAYLDGVLSQGAEKANYIAAKMLRKVYKKVGFLALT</sequence>
<evidence type="ECO:0000256" key="5">
    <source>
        <dbReference type="ARBA" id="ARBA00022917"/>
    </source>
</evidence>
<reference evidence="10" key="2">
    <citation type="submission" date="2021-04" db="EMBL/GenBank/DDBJ databases">
        <authorList>
            <person name="Gilroy R."/>
        </authorList>
    </citation>
    <scope>NUCLEOTIDE SEQUENCE</scope>
    <source>
        <strain evidence="10">ChiBcec8-14828</strain>
    </source>
</reference>
<proteinExistence type="inferred from homology"/>
<feature type="short sequence motif" description="'KMSKS' region" evidence="8">
    <location>
        <begin position="197"/>
        <end position="201"/>
    </location>
</feature>
<dbReference type="Gene3D" id="1.10.240.10">
    <property type="entry name" value="Tyrosyl-Transfer RNA Synthetase"/>
    <property type="match status" value="1"/>
</dbReference>
<name>A0A9D2M3D3_9FIRM</name>
<keyword evidence="6 8" id="KW-0030">Aminoacyl-tRNA synthetase</keyword>
<evidence type="ECO:0000256" key="7">
    <source>
        <dbReference type="ARBA" id="ARBA00049929"/>
    </source>
</evidence>
<evidence type="ECO:0000256" key="3">
    <source>
        <dbReference type="ARBA" id="ARBA00022741"/>
    </source>
</evidence>
<evidence type="ECO:0000256" key="6">
    <source>
        <dbReference type="ARBA" id="ARBA00023146"/>
    </source>
</evidence>
<feature type="binding site" evidence="8">
    <location>
        <position position="188"/>
    </location>
    <ligand>
        <name>ATP</name>
        <dbReference type="ChEBI" id="CHEBI:30616"/>
    </ligand>
</feature>
<evidence type="ECO:0000256" key="8">
    <source>
        <dbReference type="HAMAP-Rule" id="MF_00140"/>
    </source>
</evidence>
<evidence type="ECO:0000256" key="2">
    <source>
        <dbReference type="ARBA" id="ARBA00022598"/>
    </source>
</evidence>
<dbReference type="Proteomes" id="UP000824209">
    <property type="component" value="Unassembled WGS sequence"/>
</dbReference>
<organism evidence="10 11">
    <name type="scientific">Candidatus Ruthenibacterium avium</name>
    <dbReference type="NCBI Taxonomy" id="2838751"/>
    <lineage>
        <taxon>Bacteria</taxon>
        <taxon>Bacillati</taxon>
        <taxon>Bacillota</taxon>
        <taxon>Clostridia</taxon>
        <taxon>Eubacteriales</taxon>
        <taxon>Oscillospiraceae</taxon>
        <taxon>Ruthenibacterium</taxon>
    </lineage>
</organism>
<dbReference type="InterPro" id="IPR001412">
    <property type="entry name" value="aa-tRNA-synth_I_CS"/>
</dbReference>
<comment type="subunit">
    <text evidence="8">Homodimer.</text>
</comment>
<feature type="binding site" evidence="8">
    <location>
        <begin position="21"/>
        <end position="22"/>
    </location>
    <ligand>
        <name>ATP</name>
        <dbReference type="ChEBI" id="CHEBI:30616"/>
    </ligand>
</feature>
<dbReference type="FunFam" id="1.10.240.10:FF:000002">
    <property type="entry name" value="Tryptophan--tRNA ligase"/>
    <property type="match status" value="1"/>
</dbReference>
<dbReference type="GO" id="GO:0006436">
    <property type="term" value="P:tryptophanyl-tRNA aminoacylation"/>
    <property type="evidence" value="ECO:0007669"/>
    <property type="project" value="UniProtKB-UniRule"/>
</dbReference>
<dbReference type="InterPro" id="IPR002306">
    <property type="entry name" value="Trp-tRNA-ligase"/>
</dbReference>
<feature type="binding site" evidence="8">
    <location>
        <begin position="13"/>
        <end position="15"/>
    </location>
    <ligand>
        <name>ATP</name>
        <dbReference type="ChEBI" id="CHEBI:30616"/>
    </ligand>
</feature>
<comment type="function">
    <text evidence="8">Catalyzes the attachment of tryptophan to tRNA(Trp).</text>
</comment>
<dbReference type="Pfam" id="PF00579">
    <property type="entry name" value="tRNA-synt_1b"/>
    <property type="match status" value="1"/>
</dbReference>
<comment type="catalytic activity">
    <reaction evidence="7 8">
        <text>tRNA(Trp) + L-tryptophan + ATP = L-tryptophyl-tRNA(Trp) + AMP + diphosphate + H(+)</text>
        <dbReference type="Rhea" id="RHEA:24080"/>
        <dbReference type="Rhea" id="RHEA-COMP:9671"/>
        <dbReference type="Rhea" id="RHEA-COMP:9705"/>
        <dbReference type="ChEBI" id="CHEBI:15378"/>
        <dbReference type="ChEBI" id="CHEBI:30616"/>
        <dbReference type="ChEBI" id="CHEBI:33019"/>
        <dbReference type="ChEBI" id="CHEBI:57912"/>
        <dbReference type="ChEBI" id="CHEBI:78442"/>
        <dbReference type="ChEBI" id="CHEBI:78535"/>
        <dbReference type="ChEBI" id="CHEBI:456215"/>
        <dbReference type="EC" id="6.1.1.2"/>
    </reaction>
</comment>
<feature type="binding site" evidence="8">
    <location>
        <begin position="149"/>
        <end position="151"/>
    </location>
    <ligand>
        <name>ATP</name>
        <dbReference type="ChEBI" id="CHEBI:30616"/>
    </ligand>
</feature>
<keyword evidence="5 8" id="KW-0648">Protein biosynthesis</keyword>
<dbReference type="PROSITE" id="PS00178">
    <property type="entry name" value="AA_TRNA_LIGASE_I"/>
    <property type="match status" value="1"/>
</dbReference>
<dbReference type="InterPro" id="IPR050203">
    <property type="entry name" value="Trp-tRNA_synthetase"/>
</dbReference>
<feature type="binding site" evidence="8">
    <location>
        <begin position="197"/>
        <end position="201"/>
    </location>
    <ligand>
        <name>ATP</name>
        <dbReference type="ChEBI" id="CHEBI:30616"/>
    </ligand>
</feature>
<evidence type="ECO:0000256" key="1">
    <source>
        <dbReference type="ARBA" id="ARBA00005594"/>
    </source>
</evidence>
<dbReference type="CDD" id="cd00806">
    <property type="entry name" value="TrpRS_core"/>
    <property type="match status" value="1"/>
</dbReference>
<comment type="similarity">
    <text evidence="1 8 9">Belongs to the class-I aminoacyl-tRNA synthetase family.</text>
</comment>
<dbReference type="PANTHER" id="PTHR43766">
    <property type="entry name" value="TRYPTOPHAN--TRNA LIGASE, MITOCHONDRIAL"/>
    <property type="match status" value="1"/>
</dbReference>
<keyword evidence="4 8" id="KW-0067">ATP-binding</keyword>
<dbReference type="EMBL" id="DWYA01000063">
    <property type="protein sequence ID" value="HJB40272.1"/>
    <property type="molecule type" value="Genomic_DNA"/>
</dbReference>
<keyword evidence="3 8" id="KW-0547">Nucleotide-binding</keyword>
<dbReference type="PRINTS" id="PR01039">
    <property type="entry name" value="TRNASYNTHTRP"/>
</dbReference>
<feature type="binding site" evidence="8">
    <location>
        <position position="137"/>
    </location>
    <ligand>
        <name>L-tryptophan</name>
        <dbReference type="ChEBI" id="CHEBI:57912"/>
    </ligand>
</feature>
<evidence type="ECO:0000256" key="9">
    <source>
        <dbReference type="RuleBase" id="RU363036"/>
    </source>
</evidence>
<keyword evidence="8" id="KW-0963">Cytoplasm</keyword>
<dbReference type="GO" id="GO:0005524">
    <property type="term" value="F:ATP binding"/>
    <property type="evidence" value="ECO:0007669"/>
    <property type="project" value="UniProtKB-UniRule"/>
</dbReference>
<dbReference type="Gene3D" id="3.40.50.620">
    <property type="entry name" value="HUPs"/>
    <property type="match status" value="1"/>
</dbReference>
<evidence type="ECO:0000256" key="4">
    <source>
        <dbReference type="ARBA" id="ARBA00022840"/>
    </source>
</evidence>
<accession>A0A9D2M3D3</accession>
<gene>
    <name evidence="8 10" type="primary">trpS</name>
    <name evidence="10" type="ORF">H9943_07745</name>
</gene>
<dbReference type="EC" id="6.1.1.2" evidence="8"/>
<dbReference type="InterPro" id="IPR014729">
    <property type="entry name" value="Rossmann-like_a/b/a_fold"/>
</dbReference>
<protein>
    <recommendedName>
        <fullName evidence="8">Tryptophan--tRNA ligase</fullName>
        <ecNumber evidence="8">6.1.1.2</ecNumber>
    </recommendedName>
    <alternativeName>
        <fullName evidence="8">Tryptophanyl-tRNA synthetase</fullName>
        <shortName evidence="8">TrpRS</shortName>
    </alternativeName>
</protein>
<reference evidence="10" key="1">
    <citation type="journal article" date="2021" name="PeerJ">
        <title>Extensive microbial diversity within the chicken gut microbiome revealed by metagenomics and culture.</title>
        <authorList>
            <person name="Gilroy R."/>
            <person name="Ravi A."/>
            <person name="Getino M."/>
            <person name="Pursley I."/>
            <person name="Horton D.L."/>
            <person name="Alikhan N.F."/>
            <person name="Baker D."/>
            <person name="Gharbi K."/>
            <person name="Hall N."/>
            <person name="Watson M."/>
            <person name="Adriaenssens E.M."/>
            <person name="Foster-Nyarko E."/>
            <person name="Jarju S."/>
            <person name="Secka A."/>
            <person name="Antonio M."/>
            <person name="Oren A."/>
            <person name="Chaudhuri R.R."/>
            <person name="La Ragione R."/>
            <person name="Hildebrand F."/>
            <person name="Pallen M.J."/>
        </authorList>
    </citation>
    <scope>NUCLEOTIDE SEQUENCE</scope>
    <source>
        <strain evidence="10">ChiBcec8-14828</strain>
    </source>
</reference>
<dbReference type="GO" id="GO:0005829">
    <property type="term" value="C:cytosol"/>
    <property type="evidence" value="ECO:0007669"/>
    <property type="project" value="TreeGrafter"/>
</dbReference>
<feature type="short sequence motif" description="'HIGH' region" evidence="8">
    <location>
        <begin position="14"/>
        <end position="22"/>
    </location>
</feature>
<evidence type="ECO:0000313" key="10">
    <source>
        <dbReference type="EMBL" id="HJB40272.1"/>
    </source>
</evidence>
<dbReference type="SUPFAM" id="SSF52374">
    <property type="entry name" value="Nucleotidylyl transferase"/>
    <property type="match status" value="1"/>
</dbReference>
<dbReference type="PANTHER" id="PTHR43766:SF1">
    <property type="entry name" value="TRYPTOPHAN--TRNA LIGASE, MITOCHONDRIAL"/>
    <property type="match status" value="1"/>
</dbReference>
<comment type="subcellular location">
    <subcellularLocation>
        <location evidence="8">Cytoplasm</location>
    </subcellularLocation>
</comment>
<evidence type="ECO:0000313" key="11">
    <source>
        <dbReference type="Proteomes" id="UP000824209"/>
    </source>
</evidence>
<keyword evidence="2 8" id="KW-0436">Ligase</keyword>
<dbReference type="HAMAP" id="MF_00140_B">
    <property type="entry name" value="Trp_tRNA_synth_B"/>
    <property type="match status" value="1"/>
</dbReference>
<dbReference type="NCBIfam" id="TIGR00233">
    <property type="entry name" value="trpS"/>
    <property type="match status" value="1"/>
</dbReference>
<comment type="caution">
    <text evidence="10">The sequence shown here is derived from an EMBL/GenBank/DDBJ whole genome shotgun (WGS) entry which is preliminary data.</text>
</comment>
<dbReference type="AlphaFoldDB" id="A0A9D2M3D3"/>